<dbReference type="Gene3D" id="3.30.1950.10">
    <property type="entry name" value="wza like domain"/>
    <property type="match status" value="1"/>
</dbReference>
<dbReference type="Proteomes" id="UP000199392">
    <property type="component" value="Unassembled WGS sequence"/>
</dbReference>
<keyword evidence="1 3" id="KW-0732">Signal</keyword>
<dbReference type="PANTHER" id="PTHR33619:SF3">
    <property type="entry name" value="POLYSACCHARIDE EXPORT PROTEIN GFCE-RELATED"/>
    <property type="match status" value="1"/>
</dbReference>
<dbReference type="Pfam" id="PF02563">
    <property type="entry name" value="Poly_export"/>
    <property type="match status" value="1"/>
</dbReference>
<organism evidence="6 7">
    <name type="scientific">Alloyangia pacifica</name>
    <dbReference type="NCBI Taxonomy" id="311180"/>
    <lineage>
        <taxon>Bacteria</taxon>
        <taxon>Pseudomonadati</taxon>
        <taxon>Pseudomonadota</taxon>
        <taxon>Alphaproteobacteria</taxon>
        <taxon>Rhodobacterales</taxon>
        <taxon>Roseobacteraceae</taxon>
        <taxon>Alloyangia</taxon>
    </lineage>
</organism>
<reference evidence="7" key="1">
    <citation type="submission" date="2016-10" db="EMBL/GenBank/DDBJ databases">
        <authorList>
            <person name="Varghese N."/>
            <person name="Submissions S."/>
        </authorList>
    </citation>
    <scope>NUCLEOTIDE SEQUENCE [LARGE SCALE GENOMIC DNA]</scope>
    <source>
        <strain evidence="7">DSM 26894</strain>
    </source>
</reference>
<dbReference type="STRING" id="311180.SAMN04488050_11910"/>
<name>A0A1I6WE25_9RHOB</name>
<dbReference type="PANTHER" id="PTHR33619">
    <property type="entry name" value="POLYSACCHARIDE EXPORT PROTEIN GFCE-RELATED"/>
    <property type="match status" value="1"/>
</dbReference>
<keyword evidence="7" id="KW-1185">Reference proteome</keyword>
<evidence type="ECO:0000256" key="2">
    <source>
        <dbReference type="SAM" id="Coils"/>
    </source>
</evidence>
<keyword evidence="2" id="KW-0175">Coiled coil</keyword>
<evidence type="ECO:0000256" key="3">
    <source>
        <dbReference type="SAM" id="SignalP"/>
    </source>
</evidence>
<dbReference type="AlphaFoldDB" id="A0A1I6WE25"/>
<evidence type="ECO:0000313" key="7">
    <source>
        <dbReference type="Proteomes" id="UP000199392"/>
    </source>
</evidence>
<dbReference type="InterPro" id="IPR049712">
    <property type="entry name" value="Poly_export"/>
</dbReference>
<protein>
    <submittedName>
        <fullName evidence="6">Exopolysaccharide production protein ExoF</fullName>
    </submittedName>
</protein>
<dbReference type="Pfam" id="PF25994">
    <property type="entry name" value="HH_AprE"/>
    <property type="match status" value="1"/>
</dbReference>
<dbReference type="InterPro" id="IPR003715">
    <property type="entry name" value="Poly_export_N"/>
</dbReference>
<sequence>MRYIFLTLVVMLVGAPQAQAEAYEIGIQDRLSLRAVIWNEDQRAYENWAILAGEYLVQPDGSISVPLAGSVQARGLTASELSEALASAIAKNGGMNDAPRIAVEVVGYQPFYVLGDVNRPGAYPGVPGLTPLKAVALAGGLRTVGGLQGGAEADSIRIVGNLRGFLTDILRARARRARLEAILAGADGVAFPKDLSHPDGAAALAGVLNEERAIFASDKAAFERELASLEELKALLKSRVAGLESKRAGLAEQLRFSRQIAENLAGLNERGYAPATRLADSQRSLFELESRDTDMQNGIFAARQSIAENEREIIELSARKHTKATLDLQEVQAKLEHLRLSRMVLEDVLRSQGVGVASLPRTEVITRFKVARVSVADQEVVQDIGPTERMVSGDVLTVTTELVSDETEEVMQ</sequence>
<dbReference type="RefSeq" id="WP_092430483.1">
    <property type="nucleotide sequence ID" value="NZ_FNCL01000020.1"/>
</dbReference>
<feature type="domain" description="AprE-like long alpha-helical hairpin" evidence="5">
    <location>
        <begin position="162"/>
        <end position="343"/>
    </location>
</feature>
<dbReference type="OrthoDB" id="197007at2"/>
<feature type="domain" description="Polysaccharide export protein N-terminal" evidence="4">
    <location>
        <begin position="18"/>
        <end position="105"/>
    </location>
</feature>
<feature type="signal peptide" evidence="3">
    <location>
        <begin position="1"/>
        <end position="20"/>
    </location>
</feature>
<evidence type="ECO:0000256" key="1">
    <source>
        <dbReference type="ARBA" id="ARBA00022729"/>
    </source>
</evidence>
<dbReference type="InterPro" id="IPR058781">
    <property type="entry name" value="HH_AprE-like"/>
</dbReference>
<gene>
    <name evidence="6" type="ORF">SAMN04488050_11910</name>
</gene>
<evidence type="ECO:0000259" key="4">
    <source>
        <dbReference type="Pfam" id="PF02563"/>
    </source>
</evidence>
<accession>A0A1I6WE25</accession>
<feature type="coiled-coil region" evidence="2">
    <location>
        <begin position="219"/>
        <end position="246"/>
    </location>
</feature>
<proteinExistence type="predicted"/>
<dbReference type="GO" id="GO:0015159">
    <property type="term" value="F:polysaccharide transmembrane transporter activity"/>
    <property type="evidence" value="ECO:0007669"/>
    <property type="project" value="InterPro"/>
</dbReference>
<evidence type="ECO:0000259" key="5">
    <source>
        <dbReference type="Pfam" id="PF25994"/>
    </source>
</evidence>
<dbReference type="EMBL" id="FOZW01000019">
    <property type="protein sequence ID" value="SFT24249.1"/>
    <property type="molecule type" value="Genomic_DNA"/>
</dbReference>
<feature type="chain" id="PRO_5011740022" evidence="3">
    <location>
        <begin position="21"/>
        <end position="412"/>
    </location>
</feature>
<evidence type="ECO:0000313" key="6">
    <source>
        <dbReference type="EMBL" id="SFT24249.1"/>
    </source>
</evidence>